<keyword evidence="3" id="KW-1185">Reference proteome</keyword>
<dbReference type="EMBL" id="JBJKFK010000234">
    <property type="protein sequence ID" value="KAL3318518.1"/>
    <property type="molecule type" value="Genomic_DNA"/>
</dbReference>
<dbReference type="Proteomes" id="UP001626550">
    <property type="component" value="Unassembled WGS sequence"/>
</dbReference>
<organism evidence="2 3">
    <name type="scientific">Cichlidogyrus casuarinus</name>
    <dbReference type="NCBI Taxonomy" id="1844966"/>
    <lineage>
        <taxon>Eukaryota</taxon>
        <taxon>Metazoa</taxon>
        <taxon>Spiralia</taxon>
        <taxon>Lophotrochozoa</taxon>
        <taxon>Platyhelminthes</taxon>
        <taxon>Monogenea</taxon>
        <taxon>Monopisthocotylea</taxon>
        <taxon>Dactylogyridea</taxon>
        <taxon>Ancyrocephalidae</taxon>
        <taxon>Cichlidogyrus</taxon>
    </lineage>
</organism>
<gene>
    <name evidence="2" type="ORF">Ciccas_002822</name>
</gene>
<accession>A0ABD2QG53</accession>
<proteinExistence type="predicted"/>
<comment type="caution">
    <text evidence="2">The sequence shown here is derived from an EMBL/GenBank/DDBJ whole genome shotgun (WGS) entry which is preliminary data.</text>
</comment>
<name>A0ABD2QG53_9PLAT</name>
<sequence length="88" mass="9798">MKVYKNTITVPPSSERTRSRSSNALRSYPGSRKTSSNSYNGYTHEHVIKHVLSPQPSSNGLRKTKLKASESFTGTSVRAHEIPPNRRG</sequence>
<feature type="compositionally biased region" description="Basic and acidic residues" evidence="1">
    <location>
        <begin position="78"/>
        <end position="88"/>
    </location>
</feature>
<dbReference type="AlphaFoldDB" id="A0ABD2QG53"/>
<protein>
    <submittedName>
        <fullName evidence="2">Uncharacterized protein</fullName>
    </submittedName>
</protein>
<feature type="region of interest" description="Disordered" evidence="1">
    <location>
        <begin position="1"/>
        <end position="88"/>
    </location>
</feature>
<reference evidence="2 3" key="1">
    <citation type="submission" date="2024-11" db="EMBL/GenBank/DDBJ databases">
        <title>Adaptive evolution of stress response genes in parasites aligns with host niche diversity.</title>
        <authorList>
            <person name="Hahn C."/>
            <person name="Resl P."/>
        </authorList>
    </citation>
    <scope>NUCLEOTIDE SEQUENCE [LARGE SCALE GENOMIC DNA]</scope>
    <source>
        <strain evidence="2">EGGRZ-B1_66</strain>
        <tissue evidence="2">Body</tissue>
    </source>
</reference>
<feature type="compositionally biased region" description="Polar residues" evidence="1">
    <location>
        <begin position="1"/>
        <end position="12"/>
    </location>
</feature>
<feature type="compositionally biased region" description="Polar residues" evidence="1">
    <location>
        <begin position="32"/>
        <end position="41"/>
    </location>
</feature>
<evidence type="ECO:0000313" key="3">
    <source>
        <dbReference type="Proteomes" id="UP001626550"/>
    </source>
</evidence>
<evidence type="ECO:0000313" key="2">
    <source>
        <dbReference type="EMBL" id="KAL3318518.1"/>
    </source>
</evidence>
<evidence type="ECO:0000256" key="1">
    <source>
        <dbReference type="SAM" id="MobiDB-lite"/>
    </source>
</evidence>